<dbReference type="KEGG" id="plei:Q9312_07390"/>
<dbReference type="Proteomes" id="UP001239782">
    <property type="component" value="Chromosome"/>
</dbReference>
<evidence type="ECO:0000313" key="3">
    <source>
        <dbReference type="Proteomes" id="UP001239782"/>
    </source>
</evidence>
<sequence length="207" mass="23732">MVKPFIKVGLMVSAVIGLQSCATLSKDECHTADWRTIGFEDGSRGYSSQRIASHREACAEYGVTPNLELYITGHRQGVRNYCVPSRGFSLGRSGSQYNNICPADLEPDFLASYRQGQEVHAIEQEIRNIDRDMNAVDKERSDLILEIEKNEKMIVANSTSPKLRRELLEQNKKLEELILEKDDEFHRLESQKNYLDRQVDRLLRNRG</sequence>
<evidence type="ECO:0000256" key="1">
    <source>
        <dbReference type="SAM" id="Coils"/>
    </source>
</evidence>
<dbReference type="EMBL" id="CP133548">
    <property type="protein sequence ID" value="WMS88731.1"/>
    <property type="molecule type" value="Genomic_DNA"/>
</dbReference>
<evidence type="ECO:0000313" key="2">
    <source>
        <dbReference type="EMBL" id="WMS88731.1"/>
    </source>
</evidence>
<feature type="coiled-coil region" evidence="1">
    <location>
        <begin position="119"/>
        <end position="191"/>
    </location>
</feature>
<proteinExistence type="predicted"/>
<organism evidence="2 3">
    <name type="scientific">Pleionea litopenaei</name>
    <dbReference type="NCBI Taxonomy" id="3070815"/>
    <lineage>
        <taxon>Bacteria</taxon>
        <taxon>Pseudomonadati</taxon>
        <taxon>Pseudomonadota</taxon>
        <taxon>Gammaproteobacteria</taxon>
        <taxon>Oceanospirillales</taxon>
        <taxon>Pleioneaceae</taxon>
        <taxon>Pleionea</taxon>
    </lineage>
</organism>
<dbReference type="PROSITE" id="PS51257">
    <property type="entry name" value="PROKAR_LIPOPROTEIN"/>
    <property type="match status" value="1"/>
</dbReference>
<keyword evidence="3" id="KW-1185">Reference proteome</keyword>
<accession>A0AA51RVV5</accession>
<reference evidence="2 3" key="1">
    <citation type="submission" date="2023-08" db="EMBL/GenBank/DDBJ databases">
        <title>Pleionea litopenaei sp. nov., isolated from stomach of juvenile Litopenaeus vannamei.</title>
        <authorList>
            <person name="Rho A.M."/>
            <person name="Hwang C.Y."/>
        </authorList>
    </citation>
    <scope>NUCLEOTIDE SEQUENCE [LARGE SCALE GENOMIC DNA]</scope>
    <source>
        <strain evidence="2 3">HL-JVS1</strain>
    </source>
</reference>
<dbReference type="InterPro" id="IPR021242">
    <property type="entry name" value="DUF2799"/>
</dbReference>
<keyword evidence="1" id="KW-0175">Coiled coil</keyword>
<protein>
    <submittedName>
        <fullName evidence="2">DUF2799 domain-containing protein</fullName>
    </submittedName>
</protein>
<dbReference type="AlphaFoldDB" id="A0AA51RVV5"/>
<dbReference type="Pfam" id="PF10973">
    <property type="entry name" value="DUF2799"/>
    <property type="match status" value="1"/>
</dbReference>
<gene>
    <name evidence="2" type="ORF">Q9312_07390</name>
</gene>
<name>A0AA51RVV5_9GAMM</name>
<dbReference type="RefSeq" id="WP_309203951.1">
    <property type="nucleotide sequence ID" value="NZ_CP133548.1"/>
</dbReference>